<keyword evidence="2" id="KW-0378">Hydrolase</keyword>
<evidence type="ECO:0000256" key="1">
    <source>
        <dbReference type="ARBA" id="ARBA00006153"/>
    </source>
</evidence>
<protein>
    <submittedName>
        <fullName evidence="4">Allantoate amidohydrolase</fullName>
    </submittedName>
</protein>
<dbReference type="AlphaFoldDB" id="A0A934TN68"/>
<feature type="binding site" evidence="3">
    <location>
        <position position="50"/>
    </location>
    <ligand>
        <name>Zn(2+)</name>
        <dbReference type="ChEBI" id="CHEBI:29105"/>
        <label>1</label>
    </ligand>
</feature>
<comment type="similarity">
    <text evidence="1">Belongs to the peptidase M20 family.</text>
</comment>
<dbReference type="Gene3D" id="3.40.630.10">
    <property type="entry name" value="Zn peptidases"/>
    <property type="match status" value="1"/>
</dbReference>
<feature type="binding site" evidence="3">
    <location>
        <position position="50"/>
    </location>
    <ligand>
        <name>Zn(2+)</name>
        <dbReference type="ChEBI" id="CHEBI:29105"/>
        <label>2</label>
    </ligand>
</feature>
<dbReference type="Pfam" id="PF01546">
    <property type="entry name" value="Peptidase_M20"/>
    <property type="match status" value="1"/>
</dbReference>
<dbReference type="InterPro" id="IPR036264">
    <property type="entry name" value="Bact_exopeptidase_dim_dom"/>
</dbReference>
<dbReference type="GO" id="GO:0016813">
    <property type="term" value="F:hydrolase activity, acting on carbon-nitrogen (but not peptide) bonds, in linear amidines"/>
    <property type="evidence" value="ECO:0007669"/>
    <property type="project" value="InterPro"/>
</dbReference>
<organism evidence="4 5">
    <name type="scientific">Rhodobaculum claviforme</name>
    <dbReference type="NCBI Taxonomy" id="1549854"/>
    <lineage>
        <taxon>Bacteria</taxon>
        <taxon>Pseudomonadati</taxon>
        <taxon>Pseudomonadota</taxon>
        <taxon>Alphaproteobacteria</taxon>
        <taxon>Rhodobacterales</taxon>
        <taxon>Paracoccaceae</taxon>
        <taxon>Rhodobaculum</taxon>
    </lineage>
</organism>
<comment type="cofactor">
    <cofactor evidence="3">
        <name>Zn(2+)</name>
        <dbReference type="ChEBI" id="CHEBI:29105"/>
    </cofactor>
    <text evidence="3">Binds 2 Zn(2+) ions per subunit.</text>
</comment>
<dbReference type="EMBL" id="NHSD01000316">
    <property type="protein sequence ID" value="MBK5928641.1"/>
    <property type="molecule type" value="Genomic_DNA"/>
</dbReference>
<dbReference type="Gene3D" id="3.30.70.360">
    <property type="match status" value="1"/>
</dbReference>
<feature type="binding site" evidence="3">
    <location>
        <position position="85"/>
    </location>
    <ligand>
        <name>Zn(2+)</name>
        <dbReference type="ChEBI" id="CHEBI:29105"/>
        <label>2</label>
    </ligand>
</feature>
<reference evidence="4" key="1">
    <citation type="submission" date="2017-05" db="EMBL/GenBank/DDBJ databases">
        <authorList>
            <person name="Imhoff J.F."/>
            <person name="Rahn T."/>
            <person name="Kuenzel S."/>
            <person name="Neulinger S.C."/>
        </authorList>
    </citation>
    <scope>NUCLEOTIDE SEQUENCE</scope>
    <source>
        <strain evidence="4">LMG 28126</strain>
    </source>
</reference>
<name>A0A934TN68_9RHOB</name>
<dbReference type="Proteomes" id="UP000706333">
    <property type="component" value="Unassembled WGS sequence"/>
</dbReference>
<keyword evidence="3" id="KW-0862">Zinc</keyword>
<dbReference type="PANTHER" id="PTHR32494:SF5">
    <property type="entry name" value="ALLANTOATE AMIDOHYDROLASE"/>
    <property type="match status" value="1"/>
</dbReference>
<evidence type="ECO:0000256" key="3">
    <source>
        <dbReference type="PIRSR" id="PIRSR001235-1"/>
    </source>
</evidence>
<keyword evidence="5" id="KW-1185">Reference proteome</keyword>
<feature type="binding site" evidence="3">
    <location>
        <position position="39"/>
    </location>
    <ligand>
        <name>Zn(2+)</name>
        <dbReference type="ChEBI" id="CHEBI:29105"/>
        <label>1</label>
    </ligand>
</feature>
<dbReference type="SUPFAM" id="SSF53187">
    <property type="entry name" value="Zn-dependent exopeptidases"/>
    <property type="match status" value="1"/>
</dbReference>
<comment type="caution">
    <text evidence="4">The sequence shown here is derived from an EMBL/GenBank/DDBJ whole genome shotgun (WGS) entry which is preliminary data.</text>
</comment>
<gene>
    <name evidence="4" type="ORF">CCR87_15100</name>
</gene>
<evidence type="ECO:0000313" key="5">
    <source>
        <dbReference type="Proteomes" id="UP000706333"/>
    </source>
</evidence>
<dbReference type="InterPro" id="IPR002933">
    <property type="entry name" value="Peptidase_M20"/>
</dbReference>
<dbReference type="PIRSF" id="PIRSF001235">
    <property type="entry name" value="Amidase_carbamoylase"/>
    <property type="match status" value="1"/>
</dbReference>
<feature type="binding site" evidence="3">
    <location>
        <position position="152"/>
    </location>
    <ligand>
        <name>Zn(2+)</name>
        <dbReference type="ChEBI" id="CHEBI:29105"/>
        <label>1</label>
    </ligand>
</feature>
<sequence>MADAARDSGLEVTTDAAANTYARWAAQGGDGRSVLIGSHLDSVPRGGNFDGAAGVLAGLVALRALRDAGLRPLRDLIAMGIRAEESVWFEVSYIGSRAALGTLPEGTLERAHRIDTGRTLAQHITECGGDPDALRAGPTFAPDRIAAFLEVHIEQAPVLLETGDALGICTGIPGNVRYPAACILGRHQHVGTPRRFRHDTAVAGAVLAVELDRLWQRLEAEGTPAAITLGRFHTDADRHGLTTVPGLFHFSLDMRAQDPVVLARLEAELLALVARIEAEYRVTFQLGARASAAVGPMAADIRDDLAAAAAHHGVSHMMLGSPASHDAAAFGAAGVPVGMVLVRNENGSHTPEEAMEIEDFMAACVVVADWLARRHCQP</sequence>
<dbReference type="SUPFAM" id="SSF55031">
    <property type="entry name" value="Bacterial exopeptidase dimerisation domain"/>
    <property type="match status" value="1"/>
</dbReference>
<evidence type="ECO:0000313" key="4">
    <source>
        <dbReference type="EMBL" id="MBK5928641.1"/>
    </source>
</evidence>
<reference evidence="4" key="2">
    <citation type="journal article" date="2020" name="Microorganisms">
        <title>Osmotic Adaptation and Compatible Solute Biosynthesis of Phototrophic Bacteria as Revealed from Genome Analyses.</title>
        <authorList>
            <person name="Imhoff J.F."/>
            <person name="Rahn T."/>
            <person name="Kunzel S."/>
            <person name="Keller A."/>
            <person name="Neulinger S.C."/>
        </authorList>
    </citation>
    <scope>NUCLEOTIDE SEQUENCE</scope>
    <source>
        <strain evidence="4">LMG 28126</strain>
    </source>
</reference>
<dbReference type="GO" id="GO:0046872">
    <property type="term" value="F:metal ion binding"/>
    <property type="evidence" value="ECO:0007669"/>
    <property type="project" value="UniProtKB-KW"/>
</dbReference>
<accession>A0A934TN68</accession>
<dbReference type="InterPro" id="IPR010158">
    <property type="entry name" value="Amidase_Cbmase"/>
</dbReference>
<feature type="binding site" evidence="3">
    <location>
        <position position="349"/>
    </location>
    <ligand>
        <name>Zn(2+)</name>
        <dbReference type="ChEBI" id="CHEBI:29105"/>
        <label>2</label>
    </ligand>
</feature>
<evidence type="ECO:0000256" key="2">
    <source>
        <dbReference type="ARBA" id="ARBA00022801"/>
    </source>
</evidence>
<proteinExistence type="inferred from homology"/>
<dbReference type="PANTHER" id="PTHR32494">
    <property type="entry name" value="ALLANTOATE DEIMINASE-RELATED"/>
    <property type="match status" value="1"/>
</dbReference>
<keyword evidence="3" id="KW-0479">Metal-binding</keyword>